<evidence type="ECO:0000259" key="5">
    <source>
        <dbReference type="PROSITE" id="PS50175"/>
    </source>
</evidence>
<dbReference type="PhylomeDB" id="A0A091TBF7"/>
<feature type="domain" description="Peptidase A2" evidence="5">
    <location>
        <begin position="144"/>
        <end position="158"/>
    </location>
</feature>
<sequence length="158" mass="16465">GSLGIDVETTVDVTLTNTEVSKIPSNVVGPLMSEDSKIGGLLLGRSSAGIKGLIIIPGVIVADYTGIVYIMAYALNPPLFVPKGSKIAQILAFKNPLDQSQGGLVRRGNKGFGSTGAIACFTTTLNHRPLLEVVLKQGSLSVWLTAMLDTGADITIVN</sequence>
<dbReference type="Proteomes" id="UP000053638">
    <property type="component" value="Unassembled WGS sequence"/>
</dbReference>
<evidence type="ECO:0000256" key="1">
    <source>
        <dbReference type="ARBA" id="ARBA00022670"/>
    </source>
</evidence>
<feature type="non-terminal residue" evidence="6">
    <location>
        <position position="158"/>
    </location>
</feature>
<feature type="non-terminal residue" evidence="6">
    <location>
        <position position="1"/>
    </location>
</feature>
<dbReference type="PANTHER" id="PTHR19422">
    <property type="entry name" value="GAG RETROVIRAL POLYPROTEIN"/>
    <property type="match status" value="1"/>
</dbReference>
<dbReference type="InterPro" id="IPR036157">
    <property type="entry name" value="dUTPase-like_sf"/>
</dbReference>
<dbReference type="Pfam" id="PF00692">
    <property type="entry name" value="dUTPase"/>
    <property type="match status" value="1"/>
</dbReference>
<reference evidence="6 7" key="1">
    <citation type="submission" date="2014-04" db="EMBL/GenBank/DDBJ databases">
        <title>Genome evolution of avian class.</title>
        <authorList>
            <person name="Zhang G."/>
            <person name="Li C."/>
        </authorList>
    </citation>
    <scope>NUCLEOTIDE SEQUENCE [LARGE SCALE GENOMIC DNA]</scope>
    <source>
        <strain evidence="6">BGI_N335</strain>
    </source>
</reference>
<name>A0A091TBF7_PHALP</name>
<dbReference type="InterPro" id="IPR021109">
    <property type="entry name" value="Peptidase_aspartic_dom_sf"/>
</dbReference>
<dbReference type="InterPro" id="IPR029054">
    <property type="entry name" value="dUTPase-like"/>
</dbReference>
<dbReference type="Gene3D" id="2.40.70.10">
    <property type="entry name" value="Acid Proteases"/>
    <property type="match status" value="1"/>
</dbReference>
<dbReference type="PROSITE" id="PS00141">
    <property type="entry name" value="ASP_PROTEASE"/>
    <property type="match status" value="1"/>
</dbReference>
<keyword evidence="3" id="KW-0378">Hydrolase</keyword>
<evidence type="ECO:0000313" key="7">
    <source>
        <dbReference type="Proteomes" id="UP000053638"/>
    </source>
</evidence>
<dbReference type="InterPro" id="IPR001969">
    <property type="entry name" value="Aspartic_peptidase_AS"/>
</dbReference>
<dbReference type="PROSITE" id="PS50175">
    <property type="entry name" value="ASP_PROT_RETROV"/>
    <property type="match status" value="1"/>
</dbReference>
<dbReference type="Gene3D" id="2.70.40.10">
    <property type="match status" value="1"/>
</dbReference>
<evidence type="ECO:0000256" key="3">
    <source>
        <dbReference type="ARBA" id="ARBA00022801"/>
    </source>
</evidence>
<keyword evidence="4" id="KW-0472">Membrane</keyword>
<gene>
    <name evidence="6" type="ORF">N335_09668</name>
</gene>
<dbReference type="GO" id="GO:0004190">
    <property type="term" value="F:aspartic-type endopeptidase activity"/>
    <property type="evidence" value="ECO:0007669"/>
    <property type="project" value="UniProtKB-KW"/>
</dbReference>
<keyword evidence="4" id="KW-1133">Transmembrane helix</keyword>
<keyword evidence="7" id="KW-1185">Reference proteome</keyword>
<dbReference type="SUPFAM" id="SSF51283">
    <property type="entry name" value="dUTPase-like"/>
    <property type="match status" value="1"/>
</dbReference>
<feature type="transmembrane region" description="Helical" evidence="4">
    <location>
        <begin position="53"/>
        <end position="75"/>
    </location>
</feature>
<keyword evidence="1" id="KW-0645">Protease</keyword>
<dbReference type="GO" id="GO:0006508">
    <property type="term" value="P:proteolysis"/>
    <property type="evidence" value="ECO:0007669"/>
    <property type="project" value="UniProtKB-KW"/>
</dbReference>
<protein>
    <recommendedName>
        <fullName evidence="5">Peptidase A2 domain-containing protein</fullName>
    </recommendedName>
</protein>
<dbReference type="PANTHER" id="PTHR19422:SF123">
    <property type="entry name" value="RT1 CLASS I, LOCUS CE15"/>
    <property type="match status" value="1"/>
</dbReference>
<dbReference type="InterPro" id="IPR051592">
    <property type="entry name" value="HERV-K_Pro_peptidase_A2"/>
</dbReference>
<evidence type="ECO:0000256" key="2">
    <source>
        <dbReference type="ARBA" id="ARBA00022750"/>
    </source>
</evidence>
<dbReference type="SUPFAM" id="SSF50630">
    <property type="entry name" value="Acid proteases"/>
    <property type="match status" value="1"/>
</dbReference>
<evidence type="ECO:0000313" key="6">
    <source>
        <dbReference type="EMBL" id="KFQ71100.1"/>
    </source>
</evidence>
<proteinExistence type="predicted"/>
<dbReference type="AlphaFoldDB" id="A0A091TBF7"/>
<dbReference type="InterPro" id="IPR001995">
    <property type="entry name" value="Peptidase_A2_cat"/>
</dbReference>
<evidence type="ECO:0000256" key="4">
    <source>
        <dbReference type="SAM" id="Phobius"/>
    </source>
</evidence>
<dbReference type="EMBL" id="KK444025">
    <property type="protein sequence ID" value="KFQ71100.1"/>
    <property type="molecule type" value="Genomic_DNA"/>
</dbReference>
<organism evidence="6 7">
    <name type="scientific">Phaethon lepturus</name>
    <name type="common">White-tailed tropicbird</name>
    <dbReference type="NCBI Taxonomy" id="97097"/>
    <lineage>
        <taxon>Eukaryota</taxon>
        <taxon>Metazoa</taxon>
        <taxon>Chordata</taxon>
        <taxon>Craniata</taxon>
        <taxon>Vertebrata</taxon>
        <taxon>Euteleostomi</taxon>
        <taxon>Archelosauria</taxon>
        <taxon>Archosauria</taxon>
        <taxon>Dinosauria</taxon>
        <taxon>Saurischia</taxon>
        <taxon>Theropoda</taxon>
        <taxon>Coelurosauria</taxon>
        <taxon>Aves</taxon>
        <taxon>Neognathae</taxon>
        <taxon>Neoaves</taxon>
        <taxon>Phaethontimorphae</taxon>
        <taxon>Phaethontiformes</taxon>
        <taxon>Phaethontidae</taxon>
        <taxon>Phaethon</taxon>
    </lineage>
</organism>
<keyword evidence="4" id="KW-0812">Transmembrane</keyword>
<accession>A0A091TBF7</accession>
<keyword evidence="2" id="KW-0064">Aspartyl protease</keyword>